<dbReference type="InterPro" id="IPR029063">
    <property type="entry name" value="SAM-dependent_MTases_sf"/>
</dbReference>
<feature type="binding site" evidence="7">
    <location>
        <position position="69"/>
    </location>
    <ligand>
        <name>S-adenosyl-L-methionine</name>
        <dbReference type="ChEBI" id="CHEBI:59789"/>
    </ligand>
</feature>
<reference evidence="8 9" key="1">
    <citation type="submission" date="2016-11" db="EMBL/GenBank/DDBJ databases">
        <authorList>
            <person name="Jaros S."/>
            <person name="Januszkiewicz K."/>
            <person name="Wedrychowicz H."/>
        </authorList>
    </citation>
    <scope>NUCLEOTIDE SEQUENCE [LARGE SCALE GENOMIC DNA]</scope>
    <source>
        <strain evidence="8 9">DSM 19022</strain>
    </source>
</reference>
<feature type="binding site" evidence="7">
    <location>
        <position position="118"/>
    </location>
    <ligand>
        <name>S-adenosyl-L-methionine</name>
        <dbReference type="ChEBI" id="CHEBI:59789"/>
    </ligand>
</feature>
<dbReference type="InterPro" id="IPR055361">
    <property type="entry name" value="tRNA_methyltr_TrmB_bact"/>
</dbReference>
<sequence>MRLRKKPKALSTLKENPHLIIFKPEENKGKWKSYFNNGNPLYVELGTGKGKFIVENSYRNPDINYIGIDSKYEVVYMALKKALEKEVKNLALLPFNIENINDIFDKDEVDRLFINFCDPWPKAKHAKRRLTNRRFLEKYKLFLKDGAQIIFKTDNRPLFDFSIEEFKEANFDIIDITYDLAAENDPENIPTEYETKFMEQGVKINRLKAIYKVE</sequence>
<evidence type="ECO:0000256" key="5">
    <source>
        <dbReference type="ARBA" id="ARBA00022691"/>
    </source>
</evidence>
<evidence type="ECO:0000256" key="6">
    <source>
        <dbReference type="ARBA" id="ARBA00022694"/>
    </source>
</evidence>
<dbReference type="OrthoDB" id="9802090at2"/>
<comment type="caution">
    <text evidence="7">Lacks conserved residue(s) required for the propagation of feature annotation.</text>
</comment>
<dbReference type="GO" id="GO:0043527">
    <property type="term" value="C:tRNA methyltransferase complex"/>
    <property type="evidence" value="ECO:0007669"/>
    <property type="project" value="TreeGrafter"/>
</dbReference>
<dbReference type="SUPFAM" id="SSF53335">
    <property type="entry name" value="S-adenosyl-L-methionine-dependent methyltransferases"/>
    <property type="match status" value="1"/>
</dbReference>
<comment type="catalytic activity">
    <reaction evidence="1 7">
        <text>guanosine(46) in tRNA + S-adenosyl-L-methionine = N(7)-methylguanosine(46) in tRNA + S-adenosyl-L-homocysteine</text>
        <dbReference type="Rhea" id="RHEA:42708"/>
        <dbReference type="Rhea" id="RHEA-COMP:10188"/>
        <dbReference type="Rhea" id="RHEA-COMP:10189"/>
        <dbReference type="ChEBI" id="CHEBI:57856"/>
        <dbReference type="ChEBI" id="CHEBI:59789"/>
        <dbReference type="ChEBI" id="CHEBI:74269"/>
        <dbReference type="ChEBI" id="CHEBI:74480"/>
        <dbReference type="EC" id="2.1.1.33"/>
    </reaction>
</comment>
<evidence type="ECO:0000256" key="2">
    <source>
        <dbReference type="ARBA" id="ARBA00003015"/>
    </source>
</evidence>
<dbReference type="STRING" id="1122184.SAMN02745176_00489"/>
<dbReference type="Proteomes" id="UP000184442">
    <property type="component" value="Unassembled WGS sequence"/>
</dbReference>
<dbReference type="RefSeq" id="WP_073024149.1">
    <property type="nucleotide sequence ID" value="NZ_FQZS01000004.1"/>
</dbReference>
<organism evidence="8 9">
    <name type="scientific">Lutispora thermophila DSM 19022</name>
    <dbReference type="NCBI Taxonomy" id="1122184"/>
    <lineage>
        <taxon>Bacteria</taxon>
        <taxon>Bacillati</taxon>
        <taxon>Bacillota</taxon>
        <taxon>Clostridia</taxon>
        <taxon>Lutisporales</taxon>
        <taxon>Lutisporaceae</taxon>
        <taxon>Lutispora</taxon>
    </lineage>
</organism>
<dbReference type="UniPathway" id="UPA00989"/>
<dbReference type="PANTHER" id="PTHR23417:SF14">
    <property type="entry name" value="PENTACOTRIPEPTIDE-REPEAT REGION OF PRORP DOMAIN-CONTAINING PROTEIN"/>
    <property type="match status" value="1"/>
</dbReference>
<feature type="binding site" evidence="7">
    <location>
        <position position="122"/>
    </location>
    <ligand>
        <name>substrate</name>
    </ligand>
</feature>
<dbReference type="GO" id="GO:0008176">
    <property type="term" value="F:tRNA (guanine(46)-N7)-methyltransferase activity"/>
    <property type="evidence" value="ECO:0007669"/>
    <property type="project" value="UniProtKB-UniRule"/>
</dbReference>
<feature type="binding site" evidence="7">
    <location>
        <position position="154"/>
    </location>
    <ligand>
        <name>substrate</name>
    </ligand>
</feature>
<dbReference type="HAMAP" id="MF_01057">
    <property type="entry name" value="tRNA_methyltr_TrmB"/>
    <property type="match status" value="1"/>
</dbReference>
<evidence type="ECO:0000256" key="7">
    <source>
        <dbReference type="HAMAP-Rule" id="MF_01057"/>
    </source>
</evidence>
<evidence type="ECO:0000256" key="4">
    <source>
        <dbReference type="ARBA" id="ARBA00022679"/>
    </source>
</evidence>
<dbReference type="Gene3D" id="3.40.50.150">
    <property type="entry name" value="Vaccinia Virus protein VP39"/>
    <property type="match status" value="1"/>
</dbReference>
<feature type="binding site" evidence="7">
    <location>
        <begin position="191"/>
        <end position="194"/>
    </location>
    <ligand>
        <name>substrate</name>
    </ligand>
</feature>
<dbReference type="NCBIfam" id="NF001080">
    <property type="entry name" value="PRK00121.2-2"/>
    <property type="match status" value="1"/>
</dbReference>
<feature type="binding site" evidence="7">
    <location>
        <position position="44"/>
    </location>
    <ligand>
        <name>S-adenosyl-L-methionine</name>
        <dbReference type="ChEBI" id="CHEBI:59789"/>
    </ligand>
</feature>
<comment type="pathway">
    <text evidence="7">tRNA modification; N(7)-methylguanine-tRNA biosynthesis.</text>
</comment>
<evidence type="ECO:0000313" key="9">
    <source>
        <dbReference type="Proteomes" id="UP000184442"/>
    </source>
</evidence>
<evidence type="ECO:0000256" key="1">
    <source>
        <dbReference type="ARBA" id="ARBA00000142"/>
    </source>
</evidence>
<dbReference type="AlphaFoldDB" id="A0A1M6BQU1"/>
<comment type="function">
    <text evidence="2 7">Catalyzes the formation of N(7)-methylguanine at position 46 (m7G46) in tRNA.</text>
</comment>
<name>A0A1M6BQU1_9FIRM</name>
<dbReference type="EC" id="2.1.1.33" evidence="7"/>
<dbReference type="PROSITE" id="PS51625">
    <property type="entry name" value="SAM_MT_TRMB"/>
    <property type="match status" value="1"/>
</dbReference>
<dbReference type="NCBIfam" id="TIGR00091">
    <property type="entry name" value="tRNA (guanosine(46)-N7)-methyltransferase TrmB"/>
    <property type="match status" value="1"/>
</dbReference>
<proteinExistence type="inferred from homology"/>
<dbReference type="EMBL" id="FQZS01000004">
    <property type="protein sequence ID" value="SHI51056.1"/>
    <property type="molecule type" value="Genomic_DNA"/>
</dbReference>
<comment type="similarity">
    <text evidence="7">Belongs to the class I-like SAM-binding methyltransferase superfamily. TrmB family.</text>
</comment>
<dbReference type="InterPro" id="IPR003358">
    <property type="entry name" value="tRNA_(Gua-N-7)_MeTrfase_Trmb"/>
</dbReference>
<keyword evidence="5 7" id="KW-0949">S-adenosyl-L-methionine</keyword>
<keyword evidence="6 7" id="KW-0819">tRNA processing</keyword>
<evidence type="ECO:0000256" key="3">
    <source>
        <dbReference type="ARBA" id="ARBA00022603"/>
    </source>
</evidence>
<keyword evidence="3 7" id="KW-0489">Methyltransferase</keyword>
<dbReference type="PANTHER" id="PTHR23417">
    <property type="entry name" value="3-DEOXY-D-MANNO-OCTULOSONIC-ACID TRANSFERASE/TRNA GUANINE-N 7 - -METHYLTRANSFERASE"/>
    <property type="match status" value="1"/>
</dbReference>
<dbReference type="Pfam" id="PF02390">
    <property type="entry name" value="Methyltransf_4"/>
    <property type="match status" value="1"/>
</dbReference>
<feature type="binding site" evidence="7">
    <location>
        <position position="96"/>
    </location>
    <ligand>
        <name>S-adenosyl-L-methionine</name>
        <dbReference type="ChEBI" id="CHEBI:59789"/>
    </ligand>
</feature>
<keyword evidence="9" id="KW-1185">Reference proteome</keyword>
<protein>
    <recommendedName>
        <fullName evidence="7">tRNA (guanine-N(7)-)-methyltransferase</fullName>
        <ecNumber evidence="7">2.1.1.33</ecNumber>
    </recommendedName>
    <alternativeName>
        <fullName evidence="7">tRNA (guanine(46)-N(7))-methyltransferase</fullName>
    </alternativeName>
    <alternativeName>
        <fullName evidence="7">tRNA(m7G46)-methyltransferase</fullName>
    </alternativeName>
</protein>
<evidence type="ECO:0000313" key="8">
    <source>
        <dbReference type="EMBL" id="SHI51056.1"/>
    </source>
</evidence>
<gene>
    <name evidence="7" type="primary">trmB</name>
    <name evidence="8" type="ORF">SAMN02745176_00489</name>
</gene>
<accession>A0A1M6BQU1</accession>
<keyword evidence="4 7" id="KW-0808">Transferase</keyword>